<dbReference type="PANTHER" id="PTHR23316">
    <property type="entry name" value="IMPORTIN ALPHA"/>
    <property type="match status" value="1"/>
</dbReference>
<sequence length="305" mass="32738">MAKYFLFNFLSMCSTCVSLTWNLCADACPGVSNPADWKLAAALHIPVKLLYCVDPDVIIFACRTISALLSLGFDDNDIQVVIETGICRRLVDLLSHPSEAVQLGALRCVGDIATGDDLQTNVLLVVGVLRALLPLLSSSSAEICRTACWTVSNITAGTPRQVQAVIDYHLVGPMVHLLSTADFQTKKQACWAISNATSGGSKEPGQIEDLVSRGSIQPLCDMLAAADNTVVGVALDGLANIMDGGEVDKISVGSVGDNRYVLLVEASGGLSRLRDLQRSENFDIRMKACDILAQYFSDDFTDFLD</sequence>
<evidence type="ECO:0000256" key="3">
    <source>
        <dbReference type="ARBA" id="ARBA00022927"/>
    </source>
</evidence>
<protein>
    <submittedName>
        <fullName evidence="5">Importin alpha subunit</fullName>
    </submittedName>
</protein>
<feature type="chain" id="PRO_5042283410" evidence="4">
    <location>
        <begin position="19"/>
        <end position="305"/>
    </location>
</feature>
<proteinExistence type="inferred from homology"/>
<dbReference type="InterPro" id="IPR000225">
    <property type="entry name" value="Armadillo"/>
</dbReference>
<keyword evidence="6" id="KW-1185">Reference proteome</keyword>
<keyword evidence="2" id="KW-0813">Transport</keyword>
<dbReference type="Proteomes" id="UP001215598">
    <property type="component" value="Unassembled WGS sequence"/>
</dbReference>
<reference evidence="5" key="1">
    <citation type="submission" date="2023-03" db="EMBL/GenBank/DDBJ databases">
        <title>Massive genome expansion in bonnet fungi (Mycena s.s.) driven by repeated elements and novel gene families across ecological guilds.</title>
        <authorList>
            <consortium name="Lawrence Berkeley National Laboratory"/>
            <person name="Harder C.B."/>
            <person name="Miyauchi S."/>
            <person name="Viragh M."/>
            <person name="Kuo A."/>
            <person name="Thoen E."/>
            <person name="Andreopoulos B."/>
            <person name="Lu D."/>
            <person name="Skrede I."/>
            <person name="Drula E."/>
            <person name="Henrissat B."/>
            <person name="Morin E."/>
            <person name="Kohler A."/>
            <person name="Barry K."/>
            <person name="LaButti K."/>
            <person name="Morin E."/>
            <person name="Salamov A."/>
            <person name="Lipzen A."/>
            <person name="Mereny Z."/>
            <person name="Hegedus B."/>
            <person name="Baldrian P."/>
            <person name="Stursova M."/>
            <person name="Weitz H."/>
            <person name="Taylor A."/>
            <person name="Grigoriev I.V."/>
            <person name="Nagy L.G."/>
            <person name="Martin F."/>
            <person name="Kauserud H."/>
        </authorList>
    </citation>
    <scope>NUCLEOTIDE SEQUENCE</scope>
    <source>
        <strain evidence="5">CBHHK182m</strain>
    </source>
</reference>
<comment type="caution">
    <text evidence="5">The sequence shown here is derived from an EMBL/GenBank/DDBJ whole genome shotgun (WGS) entry which is preliminary data.</text>
</comment>
<dbReference type="InterPro" id="IPR016024">
    <property type="entry name" value="ARM-type_fold"/>
</dbReference>
<feature type="signal peptide" evidence="4">
    <location>
        <begin position="1"/>
        <end position="18"/>
    </location>
</feature>
<evidence type="ECO:0000256" key="2">
    <source>
        <dbReference type="ARBA" id="ARBA00022448"/>
    </source>
</evidence>
<evidence type="ECO:0000256" key="4">
    <source>
        <dbReference type="SAM" id="SignalP"/>
    </source>
</evidence>
<evidence type="ECO:0000313" key="6">
    <source>
        <dbReference type="Proteomes" id="UP001215598"/>
    </source>
</evidence>
<accession>A0AAD7N959</accession>
<evidence type="ECO:0000313" key="5">
    <source>
        <dbReference type="EMBL" id="KAJ7750576.1"/>
    </source>
</evidence>
<keyword evidence="4" id="KW-0732">Signal</keyword>
<dbReference type="Pfam" id="PF16186">
    <property type="entry name" value="Arm_3"/>
    <property type="match status" value="1"/>
</dbReference>
<comment type="similarity">
    <text evidence="1">Belongs to the importin alpha family.</text>
</comment>
<gene>
    <name evidence="5" type="ORF">B0H16DRAFT_1724505</name>
</gene>
<dbReference type="GO" id="GO:0015031">
    <property type="term" value="P:protein transport"/>
    <property type="evidence" value="ECO:0007669"/>
    <property type="project" value="UniProtKB-KW"/>
</dbReference>
<dbReference type="AlphaFoldDB" id="A0AAD7N959"/>
<dbReference type="EMBL" id="JARKIB010000065">
    <property type="protein sequence ID" value="KAJ7750576.1"/>
    <property type="molecule type" value="Genomic_DNA"/>
</dbReference>
<dbReference type="Gene3D" id="1.25.10.10">
    <property type="entry name" value="Leucine-rich Repeat Variant"/>
    <property type="match status" value="1"/>
</dbReference>
<dbReference type="SMART" id="SM00185">
    <property type="entry name" value="ARM"/>
    <property type="match status" value="4"/>
</dbReference>
<keyword evidence="3" id="KW-0653">Protein transport</keyword>
<dbReference type="InterPro" id="IPR032413">
    <property type="entry name" value="Arm_3"/>
</dbReference>
<dbReference type="InterPro" id="IPR011989">
    <property type="entry name" value="ARM-like"/>
</dbReference>
<dbReference type="Pfam" id="PF00514">
    <property type="entry name" value="Arm"/>
    <property type="match status" value="3"/>
</dbReference>
<evidence type="ECO:0000256" key="1">
    <source>
        <dbReference type="ARBA" id="ARBA00010394"/>
    </source>
</evidence>
<dbReference type="SUPFAM" id="SSF48371">
    <property type="entry name" value="ARM repeat"/>
    <property type="match status" value="1"/>
</dbReference>
<organism evidence="5 6">
    <name type="scientific">Mycena metata</name>
    <dbReference type="NCBI Taxonomy" id="1033252"/>
    <lineage>
        <taxon>Eukaryota</taxon>
        <taxon>Fungi</taxon>
        <taxon>Dikarya</taxon>
        <taxon>Basidiomycota</taxon>
        <taxon>Agaricomycotina</taxon>
        <taxon>Agaricomycetes</taxon>
        <taxon>Agaricomycetidae</taxon>
        <taxon>Agaricales</taxon>
        <taxon>Marasmiineae</taxon>
        <taxon>Mycenaceae</taxon>
        <taxon>Mycena</taxon>
    </lineage>
</organism>
<name>A0AAD7N959_9AGAR</name>